<evidence type="ECO:0000313" key="2">
    <source>
        <dbReference type="EMBL" id="KJE95659.1"/>
    </source>
</evidence>
<feature type="transmembrane region" description="Helical" evidence="1">
    <location>
        <begin position="529"/>
        <end position="552"/>
    </location>
</feature>
<dbReference type="InParanoid" id="A0A0D2X493"/>
<accession>A0A0D2X493</accession>
<keyword evidence="1" id="KW-1133">Transmembrane helix</keyword>
<feature type="transmembrane region" description="Helical" evidence="1">
    <location>
        <begin position="420"/>
        <end position="444"/>
    </location>
</feature>
<reference evidence="3" key="1">
    <citation type="submission" date="2011-02" db="EMBL/GenBank/DDBJ databases">
        <title>The Genome Sequence of Capsaspora owczarzaki ATCC 30864.</title>
        <authorList>
            <person name="Russ C."/>
            <person name="Cuomo C."/>
            <person name="Burger G."/>
            <person name="Gray M.W."/>
            <person name="Holland P.W.H."/>
            <person name="King N."/>
            <person name="Lang F.B.F."/>
            <person name="Roger A.J."/>
            <person name="Ruiz-Trillo I."/>
            <person name="Young S.K."/>
            <person name="Zeng Q."/>
            <person name="Gargeya S."/>
            <person name="Alvarado L."/>
            <person name="Berlin A."/>
            <person name="Chapman S.B."/>
            <person name="Chen Z."/>
            <person name="Freedman E."/>
            <person name="Gellesch M."/>
            <person name="Goldberg J."/>
            <person name="Griggs A."/>
            <person name="Gujja S."/>
            <person name="Heilman E."/>
            <person name="Heiman D."/>
            <person name="Howarth C."/>
            <person name="Mehta T."/>
            <person name="Neiman D."/>
            <person name="Pearson M."/>
            <person name="Roberts A."/>
            <person name="Saif S."/>
            <person name="Shea T."/>
            <person name="Shenoy N."/>
            <person name="Sisk P."/>
            <person name="Stolte C."/>
            <person name="Sykes S."/>
            <person name="White J."/>
            <person name="Yandava C."/>
            <person name="Haas B."/>
            <person name="Nusbaum C."/>
            <person name="Birren B."/>
        </authorList>
    </citation>
    <scope>NUCLEOTIDE SEQUENCE</scope>
    <source>
        <strain evidence="3">ATCC 30864</strain>
    </source>
</reference>
<feature type="transmembrane region" description="Helical" evidence="1">
    <location>
        <begin position="558"/>
        <end position="580"/>
    </location>
</feature>
<dbReference type="Proteomes" id="UP000008743">
    <property type="component" value="Unassembled WGS sequence"/>
</dbReference>
<feature type="transmembrane region" description="Helical" evidence="1">
    <location>
        <begin position="592"/>
        <end position="620"/>
    </location>
</feature>
<evidence type="ECO:0008006" key="4">
    <source>
        <dbReference type="Google" id="ProtNLM"/>
    </source>
</evidence>
<feature type="transmembrane region" description="Helical" evidence="1">
    <location>
        <begin position="235"/>
        <end position="255"/>
    </location>
</feature>
<evidence type="ECO:0000256" key="1">
    <source>
        <dbReference type="SAM" id="Phobius"/>
    </source>
</evidence>
<protein>
    <recommendedName>
        <fullName evidence="4">Transmembrane protein</fullName>
    </recommendedName>
</protein>
<keyword evidence="1" id="KW-0812">Transmembrane</keyword>
<keyword evidence="3" id="KW-1185">Reference proteome</keyword>
<feature type="transmembrane region" description="Helical" evidence="1">
    <location>
        <begin position="261"/>
        <end position="281"/>
    </location>
</feature>
<organism evidence="2 3">
    <name type="scientific">Capsaspora owczarzaki (strain ATCC 30864)</name>
    <dbReference type="NCBI Taxonomy" id="595528"/>
    <lineage>
        <taxon>Eukaryota</taxon>
        <taxon>Filasterea</taxon>
        <taxon>Capsaspora</taxon>
    </lineage>
</organism>
<sequence>MDNSLWRSLYKTTFFSRKMQRQATQGKVLDISWKALFAKMYKRQRALPNFELKVENHRDLLCLPPSDNMILCSPVNIAGLSRWLLVERCSEGGLNENNHADFCVLQRQLRTGHLSLIHRDTQHTVIAFHRVCNAVFCTLSWWIILLPFVALIASNAINTLHANLHGMPRMFENRSLAASSAAGETSDALGQADASSFGGALDGWEGSLLIQAALLALGILCWYGHVSRQMLAENVTLSALGFSTVVCYFITRVLAQYSSLMLTNSIVFILMFCSSMANVTFKHRLVSVQYPTVETSLCLVLLVGMLSLAGSGSANLSSSVFESLLGINTNAEDHHCVSTGICVFSRNIYVSGWWQHIGNLILLLVLDRLALRMSRAHLVNFTIAVCFTFAIAQFLPPALLGRAASTASGLGSLLVLLTSPSAIVSLLCICAAFTSSFAGLCWLFDHLLSSSRRRSHFTQWQPSFSNIDTPTVNPAVAVASSATSTPTQGQSAAPVVQPPTGLGAALMSIFRLGQSISTFNFFSDYSGRLLSASAVLMGCSMAACIGVAFQTLEMDKPTFLVEFAVLFLFRYSCTNLYTVVNHRDQLTDIANFSYYGLMFGIGYVVCASIAAVVLPLVGLITSFA</sequence>
<evidence type="ECO:0000313" key="3">
    <source>
        <dbReference type="Proteomes" id="UP000008743"/>
    </source>
</evidence>
<dbReference type="AlphaFoldDB" id="A0A0D2X493"/>
<dbReference type="EMBL" id="KE346369">
    <property type="protein sequence ID" value="KJE95659.1"/>
    <property type="molecule type" value="Genomic_DNA"/>
</dbReference>
<feature type="transmembrane region" description="Helical" evidence="1">
    <location>
        <begin position="206"/>
        <end position="223"/>
    </location>
</feature>
<feature type="transmembrane region" description="Helical" evidence="1">
    <location>
        <begin position="131"/>
        <end position="157"/>
    </location>
</feature>
<proteinExistence type="predicted"/>
<keyword evidence="1" id="KW-0472">Membrane</keyword>
<name>A0A0D2X493_CAPO3</name>
<feature type="transmembrane region" description="Helical" evidence="1">
    <location>
        <begin position="378"/>
        <end position="400"/>
    </location>
</feature>
<gene>
    <name evidence="2" type="ORF">CAOG_006086</name>
</gene>
<dbReference type="RefSeq" id="XP_004345676.1">
    <property type="nucleotide sequence ID" value="XM_004345626.2"/>
</dbReference>